<dbReference type="RefSeq" id="WP_123067600.1">
    <property type="nucleotide sequence ID" value="NZ_JSAB01000004.1"/>
</dbReference>
<dbReference type="Pfam" id="PF08813">
    <property type="entry name" value="Phage_tail_3"/>
    <property type="match status" value="1"/>
</dbReference>
<sequence>MALSLPTGTQYAVATAYAAIVSVTAASNAAETELTTAANTFAAGDYVEYVGGWSRMTNRVFRVKAAAATSVTLEGMDTSVANLFPAGAGAGTLRKVTTWVPIQQMLTAEPSGGDPKYAAVSLLDNENDINLPDGYNAQSLAMTIADDPALPHHKALKQVADSRKIAALKAELPNGSKILYNGYISFDETPTMTKGQVMAVRAGCAMQGRPVRYVA</sequence>
<evidence type="ECO:0000313" key="3">
    <source>
        <dbReference type="Proteomes" id="UP000283254"/>
    </source>
</evidence>
<organism evidence="2 3">
    <name type="scientific">Massilia aurea</name>
    <dbReference type="NCBI Taxonomy" id="373040"/>
    <lineage>
        <taxon>Bacteria</taxon>
        <taxon>Pseudomonadati</taxon>
        <taxon>Pseudomonadota</taxon>
        <taxon>Betaproteobacteria</taxon>
        <taxon>Burkholderiales</taxon>
        <taxon>Oxalobacteraceae</taxon>
        <taxon>Telluria group</taxon>
        <taxon>Massilia</taxon>
    </lineage>
</organism>
<name>A0A422QRT5_9BURK</name>
<protein>
    <recommendedName>
        <fullName evidence="4">Phage tail protein</fullName>
    </recommendedName>
</protein>
<feature type="chain" id="PRO_5018999201" description="Phage tail protein" evidence="1">
    <location>
        <begin position="19"/>
        <end position="215"/>
    </location>
</feature>
<keyword evidence="1" id="KW-0732">Signal</keyword>
<reference evidence="2" key="1">
    <citation type="submission" date="2014-10" db="EMBL/GenBank/DDBJ databases">
        <title>Massilia sp. genome.</title>
        <authorList>
            <person name="Xu B."/>
            <person name="Dai L."/>
            <person name="Huang Z."/>
        </authorList>
    </citation>
    <scope>NUCLEOTIDE SEQUENCE [LARGE SCALE GENOMIC DNA]</scope>
    <source>
        <strain evidence="2">CFS-1</strain>
    </source>
</reference>
<accession>A0A422QRT5</accession>
<dbReference type="OrthoDB" id="6538688at2"/>
<evidence type="ECO:0000313" key="2">
    <source>
        <dbReference type="EMBL" id="RNF32719.1"/>
    </source>
</evidence>
<dbReference type="EMBL" id="JSAB01000004">
    <property type="protein sequence ID" value="RNF32719.1"/>
    <property type="molecule type" value="Genomic_DNA"/>
</dbReference>
<comment type="caution">
    <text evidence="2">The sequence shown here is derived from an EMBL/GenBank/DDBJ whole genome shotgun (WGS) entry which is preliminary data.</text>
</comment>
<gene>
    <name evidence="2" type="ORF">NM04_00510</name>
</gene>
<feature type="signal peptide" evidence="1">
    <location>
        <begin position="1"/>
        <end position="18"/>
    </location>
</feature>
<dbReference type="InterPro" id="IPR014918">
    <property type="entry name" value="Phage_tail_3"/>
</dbReference>
<evidence type="ECO:0008006" key="4">
    <source>
        <dbReference type="Google" id="ProtNLM"/>
    </source>
</evidence>
<proteinExistence type="predicted"/>
<evidence type="ECO:0000256" key="1">
    <source>
        <dbReference type="SAM" id="SignalP"/>
    </source>
</evidence>
<dbReference type="Proteomes" id="UP000283254">
    <property type="component" value="Unassembled WGS sequence"/>
</dbReference>
<keyword evidence="3" id="KW-1185">Reference proteome</keyword>
<dbReference type="AlphaFoldDB" id="A0A422QRT5"/>